<keyword evidence="4" id="KW-0547">Nucleotide-binding</keyword>
<dbReference type="CDD" id="cd18773">
    <property type="entry name" value="PDC1_HK_sensor"/>
    <property type="match status" value="1"/>
</dbReference>
<dbReference type="PROSITE" id="PS50887">
    <property type="entry name" value="GGDEF"/>
    <property type="match status" value="1"/>
</dbReference>
<dbReference type="CDD" id="cd00130">
    <property type="entry name" value="PAS"/>
    <property type="match status" value="1"/>
</dbReference>
<dbReference type="SMART" id="SM00267">
    <property type="entry name" value="GGDEF"/>
    <property type="match status" value="1"/>
</dbReference>
<dbReference type="InterPro" id="IPR000160">
    <property type="entry name" value="GGDEF_dom"/>
</dbReference>
<evidence type="ECO:0000256" key="2">
    <source>
        <dbReference type="ARBA" id="ARBA00022553"/>
    </source>
</evidence>
<dbReference type="EMBL" id="JAXCLA010000002">
    <property type="protein sequence ID" value="MDY0743723.1"/>
    <property type="molecule type" value="Genomic_DNA"/>
</dbReference>
<organism evidence="11 12">
    <name type="scientific">Roseateles agri</name>
    <dbReference type="NCBI Taxonomy" id="3098619"/>
    <lineage>
        <taxon>Bacteria</taxon>
        <taxon>Pseudomonadati</taxon>
        <taxon>Pseudomonadota</taxon>
        <taxon>Betaproteobacteria</taxon>
        <taxon>Burkholderiales</taxon>
        <taxon>Sphaerotilaceae</taxon>
        <taxon>Roseateles</taxon>
    </lineage>
</organism>
<dbReference type="NCBIfam" id="TIGR00229">
    <property type="entry name" value="sensory_box"/>
    <property type="match status" value="1"/>
</dbReference>
<evidence type="ECO:0000256" key="4">
    <source>
        <dbReference type="ARBA" id="ARBA00022741"/>
    </source>
</evidence>
<dbReference type="Pfam" id="PF00990">
    <property type="entry name" value="GGDEF"/>
    <property type="match status" value="1"/>
</dbReference>
<keyword evidence="3 11" id="KW-0808">Transferase</keyword>
<dbReference type="SUPFAM" id="SSF55785">
    <property type="entry name" value="PYP-like sensor domain (PAS domain)"/>
    <property type="match status" value="1"/>
</dbReference>
<dbReference type="PROSITE" id="PS50113">
    <property type="entry name" value="PAC"/>
    <property type="match status" value="1"/>
</dbReference>
<dbReference type="PANTHER" id="PTHR44757">
    <property type="entry name" value="DIGUANYLATE CYCLASE DGCP"/>
    <property type="match status" value="1"/>
</dbReference>
<evidence type="ECO:0000256" key="8">
    <source>
        <dbReference type="SAM" id="Phobius"/>
    </source>
</evidence>
<comment type="caution">
    <text evidence="11">The sequence shown here is derived from an EMBL/GenBank/DDBJ whole genome shotgun (WGS) entry which is preliminary data.</text>
</comment>
<keyword evidence="2" id="KW-0597">Phosphoprotein</keyword>
<keyword evidence="5" id="KW-0418">Kinase</keyword>
<accession>A0ABU5DBS4</accession>
<dbReference type="SUPFAM" id="SSF55073">
    <property type="entry name" value="Nucleotide cyclase"/>
    <property type="match status" value="1"/>
</dbReference>
<dbReference type="InterPro" id="IPR052155">
    <property type="entry name" value="Biofilm_reg_signaling"/>
</dbReference>
<dbReference type="RefSeq" id="WP_320421641.1">
    <property type="nucleotide sequence ID" value="NZ_JAXCLA010000002.1"/>
</dbReference>
<dbReference type="NCBIfam" id="TIGR00254">
    <property type="entry name" value="GGDEF"/>
    <property type="match status" value="1"/>
</dbReference>
<keyword evidence="8" id="KW-0472">Membrane</keyword>
<dbReference type="PANTHER" id="PTHR44757:SF2">
    <property type="entry name" value="BIOFILM ARCHITECTURE MAINTENANCE PROTEIN MBAA"/>
    <property type="match status" value="1"/>
</dbReference>
<dbReference type="CDD" id="cd01949">
    <property type="entry name" value="GGDEF"/>
    <property type="match status" value="1"/>
</dbReference>
<reference evidence="11 12" key="1">
    <citation type="submission" date="2023-11" db="EMBL/GenBank/DDBJ databases">
        <title>Paucibacter sp. nov., isolated from fresh soil in Korea.</title>
        <authorList>
            <person name="Le N.T.T."/>
        </authorList>
    </citation>
    <scope>NUCLEOTIDE SEQUENCE [LARGE SCALE GENOMIC DNA]</scope>
    <source>
        <strain evidence="11 12">R3-3</strain>
    </source>
</reference>
<dbReference type="SUPFAM" id="SSF103190">
    <property type="entry name" value="Sensory domain-like"/>
    <property type="match status" value="1"/>
</dbReference>
<evidence type="ECO:0000256" key="1">
    <source>
        <dbReference type="ARBA" id="ARBA00004370"/>
    </source>
</evidence>
<keyword evidence="8" id="KW-0812">Transmembrane</keyword>
<evidence type="ECO:0000256" key="6">
    <source>
        <dbReference type="ARBA" id="ARBA00022840"/>
    </source>
</evidence>
<dbReference type="GO" id="GO:0052621">
    <property type="term" value="F:diguanylate cyclase activity"/>
    <property type="evidence" value="ECO:0007669"/>
    <property type="project" value="UniProtKB-EC"/>
</dbReference>
<evidence type="ECO:0000256" key="3">
    <source>
        <dbReference type="ARBA" id="ARBA00022679"/>
    </source>
</evidence>
<keyword evidence="7" id="KW-0902">Two-component regulatory system</keyword>
<keyword evidence="8" id="KW-1133">Transmembrane helix</keyword>
<keyword evidence="11" id="KW-0548">Nucleotidyltransferase</keyword>
<dbReference type="InterPro" id="IPR000014">
    <property type="entry name" value="PAS"/>
</dbReference>
<dbReference type="EC" id="2.7.7.65" evidence="11"/>
<feature type="domain" description="GGDEF" evidence="10">
    <location>
        <begin position="515"/>
        <end position="648"/>
    </location>
</feature>
<proteinExistence type="predicted"/>
<evidence type="ECO:0000313" key="12">
    <source>
        <dbReference type="Proteomes" id="UP001285263"/>
    </source>
</evidence>
<keyword evidence="6" id="KW-0067">ATP-binding</keyword>
<evidence type="ECO:0000256" key="7">
    <source>
        <dbReference type="ARBA" id="ARBA00023012"/>
    </source>
</evidence>
<gene>
    <name evidence="11" type="ORF">SNE35_04365</name>
</gene>
<sequence length="653" mass="70565">MSVKLRVTLASLASLALGIGAITALVSARAERDLLASQRHRELTESVRTADILSHRLVHLQRAIQAAARQLETRALKDDEENSRYLESNQVLRSLFSSLFVVPPTGEMRWLVDESGLRPVDVDLSKRSYVQHTLGERRPLISEPIRSLVTGDWIVILTVPVYDEDKNVRFILCGNLKLASREFLDDLTERSTDANALTLVADSSGRIIAPAGHADVLRNVAQEPRLGEAYEAWVARGSPLEPAGLELNQPQEMVTAAGVPGTDWMVWRASSEADLLQPLHDAKRYAISWALALVSALSVLLLALLWWLLSPLTVLRQRVAHAVDQQMPPELGWPACRGELGELSAVLREGAIERQRLEAEKEHLLQMLGSAVDSAPIGIAFVSDGKFELVSNGFCEVLGLDKSALLGSSTDRIFAGVSPSERPDPGASAACGQSGEWLMRRADGVQFWGQLKCNPLDSSGSSARFIWTLSDVTSQRNAQQELQWAATHDALTGLANRKMFEHRTARLVGALPRSVPAAIVYLDLDRFKPVNDLEGHAAGDAVLMAIARLLTASIRPGDLAARIGGDEFALLLERCEFEVALQIAEKVCSQIAELNVPWGARSLKVGASAGVAPLAPAISSAAQWAEAADQACYAAKAAGRGVVRTSAAAASAR</sequence>
<dbReference type="Gene3D" id="3.30.70.270">
    <property type="match status" value="1"/>
</dbReference>
<dbReference type="InterPro" id="IPR035965">
    <property type="entry name" value="PAS-like_dom_sf"/>
</dbReference>
<dbReference type="Gene3D" id="3.30.450.20">
    <property type="entry name" value="PAS domain"/>
    <property type="match status" value="2"/>
</dbReference>
<dbReference type="InterPro" id="IPR029151">
    <property type="entry name" value="Sensor-like_sf"/>
</dbReference>
<protein>
    <submittedName>
        <fullName evidence="11">Diguanylate cyclase</fullName>
        <ecNumber evidence="11">2.7.7.65</ecNumber>
    </submittedName>
</protein>
<dbReference type="Proteomes" id="UP001285263">
    <property type="component" value="Unassembled WGS sequence"/>
</dbReference>
<evidence type="ECO:0000256" key="5">
    <source>
        <dbReference type="ARBA" id="ARBA00022777"/>
    </source>
</evidence>
<dbReference type="SMART" id="SM00086">
    <property type="entry name" value="PAC"/>
    <property type="match status" value="1"/>
</dbReference>
<keyword evidence="12" id="KW-1185">Reference proteome</keyword>
<feature type="transmembrane region" description="Helical" evidence="8">
    <location>
        <begin position="286"/>
        <end position="309"/>
    </location>
</feature>
<comment type="subcellular location">
    <subcellularLocation>
        <location evidence="1">Membrane</location>
    </subcellularLocation>
</comment>
<dbReference type="InterPro" id="IPR029787">
    <property type="entry name" value="Nucleotide_cyclase"/>
</dbReference>
<dbReference type="Pfam" id="PF13426">
    <property type="entry name" value="PAS_9"/>
    <property type="match status" value="1"/>
</dbReference>
<name>A0ABU5DBS4_9BURK</name>
<dbReference type="InterPro" id="IPR001610">
    <property type="entry name" value="PAC"/>
</dbReference>
<evidence type="ECO:0000313" key="11">
    <source>
        <dbReference type="EMBL" id="MDY0743723.1"/>
    </source>
</evidence>
<dbReference type="InterPro" id="IPR000700">
    <property type="entry name" value="PAS-assoc_C"/>
</dbReference>
<evidence type="ECO:0000259" key="10">
    <source>
        <dbReference type="PROSITE" id="PS50887"/>
    </source>
</evidence>
<evidence type="ECO:0000259" key="9">
    <source>
        <dbReference type="PROSITE" id="PS50113"/>
    </source>
</evidence>
<feature type="domain" description="PAC" evidence="9">
    <location>
        <begin position="433"/>
        <end position="484"/>
    </location>
</feature>
<dbReference type="InterPro" id="IPR043128">
    <property type="entry name" value="Rev_trsase/Diguanyl_cyclase"/>
</dbReference>